<sequence length="360" mass="38624">MLFSNLATFLLLPAAIRAAAVSNSTGACNNSPSLCSKPYDQVTYLGAHDSPFLRDESTDFSTSGNQYYNSTVQLSAGVRLLTAQVQNPEDSNALHVCHTSCDLLDAGTLRDWLAEVRTWMESNPNEVVTLLLVNGAEATGSALTAQYEAAGLASLSYTPSGSSSTSQDWPTLQTLIDSGTRLINFVPDLNDDSGAAYLMNQWNYVFENDYENTSPTDYSCEVNRPANFVGRTSEAISKGRMPLMNHFLYAQSGGENSLFTIQEPNATYTPTTNGDSGTGNLETAADACKQEYGRAPSFILTDFFNVGPAIATVDRLNGVSNPVGRRRVSTANEAPSSGAAAMSRMMWGLSVPLLCAYALL</sequence>
<dbReference type="InterPro" id="IPR017946">
    <property type="entry name" value="PLC-like_Pdiesterase_TIM-brl"/>
</dbReference>
<dbReference type="GO" id="GO:0006629">
    <property type="term" value="P:lipid metabolic process"/>
    <property type="evidence" value="ECO:0007669"/>
    <property type="project" value="InterPro"/>
</dbReference>
<comment type="caution">
    <text evidence="2">The sequence shown here is derived from an EMBL/GenBank/DDBJ whole genome shotgun (WGS) entry which is preliminary data.</text>
</comment>
<dbReference type="InterPro" id="IPR051057">
    <property type="entry name" value="PI-PLC_domain"/>
</dbReference>
<dbReference type="SUPFAM" id="SSF51695">
    <property type="entry name" value="PLC-like phosphodiesterases"/>
    <property type="match status" value="1"/>
</dbReference>
<dbReference type="Gene3D" id="3.20.20.190">
    <property type="entry name" value="Phosphatidylinositol (PI) phosphodiesterase"/>
    <property type="match status" value="1"/>
</dbReference>
<evidence type="ECO:0000256" key="1">
    <source>
        <dbReference type="SAM" id="SignalP"/>
    </source>
</evidence>
<dbReference type="RefSeq" id="XP_064659487.1">
    <property type="nucleotide sequence ID" value="XM_064802126.1"/>
</dbReference>
<proteinExistence type="predicted"/>
<feature type="chain" id="PRO_5043945235" description="PLC-like phosphodiesterase" evidence="1">
    <location>
        <begin position="19"/>
        <end position="360"/>
    </location>
</feature>
<evidence type="ECO:0008006" key="4">
    <source>
        <dbReference type="Google" id="ProtNLM"/>
    </source>
</evidence>
<feature type="signal peptide" evidence="1">
    <location>
        <begin position="1"/>
        <end position="18"/>
    </location>
</feature>
<evidence type="ECO:0000313" key="2">
    <source>
        <dbReference type="EMBL" id="KAK5170289.1"/>
    </source>
</evidence>
<dbReference type="PANTHER" id="PTHR13593">
    <property type="match status" value="1"/>
</dbReference>
<organism evidence="2 3">
    <name type="scientific">Saxophila tyrrhenica</name>
    <dbReference type="NCBI Taxonomy" id="1690608"/>
    <lineage>
        <taxon>Eukaryota</taxon>
        <taxon>Fungi</taxon>
        <taxon>Dikarya</taxon>
        <taxon>Ascomycota</taxon>
        <taxon>Pezizomycotina</taxon>
        <taxon>Dothideomycetes</taxon>
        <taxon>Dothideomycetidae</taxon>
        <taxon>Mycosphaerellales</taxon>
        <taxon>Extremaceae</taxon>
        <taxon>Saxophila</taxon>
    </lineage>
</organism>
<keyword evidence="1" id="KW-0732">Signal</keyword>
<dbReference type="Proteomes" id="UP001337655">
    <property type="component" value="Unassembled WGS sequence"/>
</dbReference>
<protein>
    <recommendedName>
        <fullName evidence="4">PLC-like phosphodiesterase</fullName>
    </recommendedName>
</protein>
<dbReference type="GO" id="GO:0008081">
    <property type="term" value="F:phosphoric diester hydrolase activity"/>
    <property type="evidence" value="ECO:0007669"/>
    <property type="project" value="InterPro"/>
</dbReference>
<dbReference type="PANTHER" id="PTHR13593:SF80">
    <property type="entry name" value="PLC-LIKE PHOSPHODIESTERASE"/>
    <property type="match status" value="1"/>
</dbReference>
<evidence type="ECO:0000313" key="3">
    <source>
        <dbReference type="Proteomes" id="UP001337655"/>
    </source>
</evidence>
<keyword evidence="3" id="KW-1185">Reference proteome</keyword>
<dbReference type="AlphaFoldDB" id="A0AAV9PAN6"/>
<accession>A0AAV9PAN6</accession>
<name>A0AAV9PAN6_9PEZI</name>
<dbReference type="GeneID" id="89926220"/>
<dbReference type="EMBL" id="JAVRRT010000007">
    <property type="protein sequence ID" value="KAK5170289.1"/>
    <property type="molecule type" value="Genomic_DNA"/>
</dbReference>
<dbReference type="Pfam" id="PF26146">
    <property type="entry name" value="PI-PLC_X"/>
    <property type="match status" value="1"/>
</dbReference>
<reference evidence="2 3" key="1">
    <citation type="submission" date="2023-08" db="EMBL/GenBank/DDBJ databases">
        <title>Black Yeasts Isolated from many extreme environments.</title>
        <authorList>
            <person name="Coleine C."/>
            <person name="Stajich J.E."/>
            <person name="Selbmann L."/>
        </authorList>
    </citation>
    <scope>NUCLEOTIDE SEQUENCE [LARGE SCALE GENOMIC DNA]</scope>
    <source>
        <strain evidence="2 3">CCFEE 5935</strain>
    </source>
</reference>
<gene>
    <name evidence="2" type="ORF">LTR77_004876</name>
</gene>